<dbReference type="EMBL" id="AUXW01000137">
    <property type="protein sequence ID" value="KKE84458.1"/>
    <property type="molecule type" value="Genomic_DNA"/>
</dbReference>
<comment type="caution">
    <text evidence="1">The sequence shown here is derived from an EMBL/GenBank/DDBJ whole genome shotgun (WGS) entry which is preliminary data.</text>
</comment>
<gene>
    <name evidence="1" type="ORF">N479_09460</name>
</gene>
<evidence type="ECO:0000313" key="1">
    <source>
        <dbReference type="EMBL" id="KKE84458.1"/>
    </source>
</evidence>
<dbReference type="PATRIC" id="fig|1129367.4.peg.1670"/>
<dbReference type="AlphaFoldDB" id="A0A0F6AE73"/>
<proteinExistence type="predicted"/>
<sequence>MKNNQTNIKELTPLLVDKFKLDRSQVTLLRTLDSMHPKCSSIYIEKSLFNTRKLDVSVSIQQPQCVHWYEYDAGDNFRGGANSFISFPKEYVKKDQQLKSFIYAQLQNSRLACKTSFLMLRLFKLRRTLPIEHYGYMGARKAKSLRICSAALTINELTFQVPKLVTHYDELFKKLSEAFSFKLSQNLSHELSGPVGIEVHAKGQHVTATWLTLITTLIELELLDESHAQEANPFIQKHFQLSKYNPDNVSLVSPAHFKLVFHKMHLIEVKIYCKANTFPFF</sequence>
<dbReference type="Proteomes" id="UP000033434">
    <property type="component" value="Unassembled WGS sequence"/>
</dbReference>
<protein>
    <submittedName>
        <fullName evidence="1">Uncharacterized protein</fullName>
    </submittedName>
</protein>
<evidence type="ECO:0000313" key="2">
    <source>
        <dbReference type="Proteomes" id="UP000033434"/>
    </source>
</evidence>
<accession>A0A0F6AE73</accession>
<dbReference type="RefSeq" id="WP_046355386.1">
    <property type="nucleotide sequence ID" value="NZ_AUXW01000137.1"/>
</dbReference>
<organism evidence="1 2">
    <name type="scientific">Pseudoalteromonas luteoviolacea S4054</name>
    <dbReference type="NCBI Taxonomy" id="1129367"/>
    <lineage>
        <taxon>Bacteria</taxon>
        <taxon>Pseudomonadati</taxon>
        <taxon>Pseudomonadota</taxon>
        <taxon>Gammaproteobacteria</taxon>
        <taxon>Alteromonadales</taxon>
        <taxon>Pseudoalteromonadaceae</taxon>
        <taxon>Pseudoalteromonas</taxon>
    </lineage>
</organism>
<reference evidence="1 2" key="1">
    <citation type="journal article" date="2015" name="BMC Genomics">
        <title>Genome mining reveals unlocked bioactive potential of marine Gram-negative bacteria.</title>
        <authorList>
            <person name="Machado H."/>
            <person name="Sonnenschein E.C."/>
            <person name="Melchiorsen J."/>
            <person name="Gram L."/>
        </authorList>
    </citation>
    <scope>NUCLEOTIDE SEQUENCE [LARGE SCALE GENOMIC DNA]</scope>
    <source>
        <strain evidence="1 2">S4054</strain>
    </source>
</reference>
<name>A0A0F6AE73_9GAMM</name>